<sequence>MVEDKEGASTQGSEREVAIQEVENEMWRKPLELGQDHAIEKYQAMEEDKDDDATMGKELAIHKEASQHTSIVHKLIQALRGRESTMTLLESIATMEKGKVKKTRINSNVI</sequence>
<dbReference type="AlphaFoldDB" id="A0AAV2E834"/>
<reference evidence="1 2" key="1">
    <citation type="submission" date="2024-04" db="EMBL/GenBank/DDBJ databases">
        <authorList>
            <person name="Fracassetti M."/>
        </authorList>
    </citation>
    <scope>NUCLEOTIDE SEQUENCE [LARGE SCALE GENOMIC DNA]</scope>
</reference>
<organism evidence="1 2">
    <name type="scientific">Linum trigynum</name>
    <dbReference type="NCBI Taxonomy" id="586398"/>
    <lineage>
        <taxon>Eukaryota</taxon>
        <taxon>Viridiplantae</taxon>
        <taxon>Streptophyta</taxon>
        <taxon>Embryophyta</taxon>
        <taxon>Tracheophyta</taxon>
        <taxon>Spermatophyta</taxon>
        <taxon>Magnoliopsida</taxon>
        <taxon>eudicotyledons</taxon>
        <taxon>Gunneridae</taxon>
        <taxon>Pentapetalae</taxon>
        <taxon>rosids</taxon>
        <taxon>fabids</taxon>
        <taxon>Malpighiales</taxon>
        <taxon>Linaceae</taxon>
        <taxon>Linum</taxon>
    </lineage>
</organism>
<gene>
    <name evidence="1" type="ORF">LTRI10_LOCUS23173</name>
</gene>
<dbReference type="Proteomes" id="UP001497516">
    <property type="component" value="Chromosome 4"/>
</dbReference>
<protein>
    <submittedName>
        <fullName evidence="1">Uncharacterized protein</fullName>
    </submittedName>
</protein>
<accession>A0AAV2E834</accession>
<proteinExistence type="predicted"/>
<evidence type="ECO:0000313" key="1">
    <source>
        <dbReference type="EMBL" id="CAL1381818.1"/>
    </source>
</evidence>
<evidence type="ECO:0000313" key="2">
    <source>
        <dbReference type="Proteomes" id="UP001497516"/>
    </source>
</evidence>
<keyword evidence="2" id="KW-1185">Reference proteome</keyword>
<dbReference type="EMBL" id="OZ034817">
    <property type="protein sequence ID" value="CAL1381818.1"/>
    <property type="molecule type" value="Genomic_DNA"/>
</dbReference>
<name>A0AAV2E834_9ROSI</name>